<name>A0ABW0ECY1_9BACT</name>
<dbReference type="InterPro" id="IPR016024">
    <property type="entry name" value="ARM-type_fold"/>
</dbReference>
<dbReference type="RefSeq" id="WP_378017134.1">
    <property type="nucleotide sequence ID" value="NZ_JBHSKT010000004.1"/>
</dbReference>
<dbReference type="EMBL" id="JBHSKT010000004">
    <property type="protein sequence ID" value="MFC5270769.1"/>
    <property type="molecule type" value="Genomic_DNA"/>
</dbReference>
<dbReference type="SUPFAM" id="SSF48371">
    <property type="entry name" value="ARM repeat"/>
    <property type="match status" value="1"/>
</dbReference>
<gene>
    <name evidence="1" type="ORF">ACFPIB_09125</name>
</gene>
<evidence type="ECO:0000313" key="1">
    <source>
        <dbReference type="EMBL" id="MFC5270769.1"/>
    </source>
</evidence>
<organism evidence="1 2">
    <name type="scientific">Adhaeribacter terreus</name>
    <dbReference type="NCBI Taxonomy" id="529703"/>
    <lineage>
        <taxon>Bacteria</taxon>
        <taxon>Pseudomonadati</taxon>
        <taxon>Bacteroidota</taxon>
        <taxon>Cytophagia</taxon>
        <taxon>Cytophagales</taxon>
        <taxon>Hymenobacteraceae</taxon>
        <taxon>Adhaeribacter</taxon>
    </lineage>
</organism>
<proteinExistence type="predicted"/>
<dbReference type="Gene3D" id="1.25.10.10">
    <property type="entry name" value="Leucine-rich Repeat Variant"/>
    <property type="match status" value="1"/>
</dbReference>
<comment type="caution">
    <text evidence="1">The sequence shown here is derived from an EMBL/GenBank/DDBJ whole genome shotgun (WGS) entry which is preliminary data.</text>
</comment>
<sequence length="172" mass="19217">MNFTELLSDKTQKPKAKTEILSNWLTENPQELTNLIEFARTAKDPIKATCIEAIEFATKQKPEIADLHCLNFVSETLTAKAPRVKWESAKVIGNVAHLFPENLETAVTNLLQNTEHEGTVVRWAAAFALGQIIKTKASVSKELIPVAENLASREEKNSIKKFYLDALKAVKK</sequence>
<reference evidence="2" key="1">
    <citation type="journal article" date="2019" name="Int. J. Syst. Evol. Microbiol.">
        <title>The Global Catalogue of Microorganisms (GCM) 10K type strain sequencing project: providing services to taxonomists for standard genome sequencing and annotation.</title>
        <authorList>
            <consortium name="The Broad Institute Genomics Platform"/>
            <consortium name="The Broad Institute Genome Sequencing Center for Infectious Disease"/>
            <person name="Wu L."/>
            <person name="Ma J."/>
        </authorList>
    </citation>
    <scope>NUCLEOTIDE SEQUENCE [LARGE SCALE GENOMIC DNA]</scope>
    <source>
        <strain evidence="2">KACC 12602</strain>
    </source>
</reference>
<dbReference type="InterPro" id="IPR011989">
    <property type="entry name" value="ARM-like"/>
</dbReference>
<keyword evidence="2" id="KW-1185">Reference proteome</keyword>
<evidence type="ECO:0000313" key="2">
    <source>
        <dbReference type="Proteomes" id="UP001596161"/>
    </source>
</evidence>
<protein>
    <submittedName>
        <fullName evidence="1">HEAT repeat domain-containing protein</fullName>
    </submittedName>
</protein>
<dbReference type="Proteomes" id="UP001596161">
    <property type="component" value="Unassembled WGS sequence"/>
</dbReference>
<accession>A0ABW0ECY1</accession>